<feature type="transmembrane region" description="Helical" evidence="1">
    <location>
        <begin position="87"/>
        <end position="107"/>
    </location>
</feature>
<evidence type="ECO:0000313" key="2">
    <source>
        <dbReference type="EMBL" id="NIJ22737.1"/>
    </source>
</evidence>
<feature type="transmembrane region" description="Helical" evidence="1">
    <location>
        <begin position="119"/>
        <end position="135"/>
    </location>
</feature>
<keyword evidence="1" id="KW-0812">Transmembrane</keyword>
<gene>
    <name evidence="2" type="ORF">FHT01_000279</name>
</gene>
<evidence type="ECO:0000313" key="3">
    <source>
        <dbReference type="Proteomes" id="UP000788153"/>
    </source>
</evidence>
<comment type="caution">
    <text evidence="2">The sequence shown here is derived from an EMBL/GenBank/DDBJ whole genome shotgun (WGS) entry which is preliminary data.</text>
</comment>
<keyword evidence="1" id="KW-0472">Membrane</keyword>
<sequence length="140" mass="15319">MERPEVSDGERAFIAKRRRLRIIIGALLGLGLVLGIATGIDSARIGSGGAISPGVAVIGVIVMLAGVLGGSWFYFREIDELDLRDNLIAATVGLYFYALVYPCWYALSRGGIAPKTNPEMIFVATLVVVTLTYFWKRWRP</sequence>
<keyword evidence="3" id="KW-1185">Reference proteome</keyword>
<feature type="transmembrane region" description="Helical" evidence="1">
    <location>
        <begin position="52"/>
        <end position="75"/>
    </location>
</feature>
<proteinExistence type="predicted"/>
<evidence type="ECO:0000256" key="1">
    <source>
        <dbReference type="SAM" id="Phobius"/>
    </source>
</evidence>
<reference evidence="2 3" key="1">
    <citation type="submission" date="2020-03" db="EMBL/GenBank/DDBJ databases">
        <title>Genomic Encyclopedia of Type Strains, Phase IV (KMG-IV): sequencing the most valuable type-strain genomes for metagenomic binning, comparative biology and taxonomic classification.</title>
        <authorList>
            <person name="Goeker M."/>
        </authorList>
    </citation>
    <scope>NUCLEOTIDE SEQUENCE [LARGE SCALE GENOMIC DNA]</scope>
    <source>
        <strain evidence="2 3">DSM 22753</strain>
    </source>
</reference>
<dbReference type="EMBL" id="JAASQP010000001">
    <property type="protein sequence ID" value="NIJ22737.1"/>
    <property type="molecule type" value="Genomic_DNA"/>
</dbReference>
<organism evidence="2 3">
    <name type="scientific">Sphingomonas japonica</name>
    <dbReference type="NCBI Taxonomy" id="511662"/>
    <lineage>
        <taxon>Bacteria</taxon>
        <taxon>Pseudomonadati</taxon>
        <taxon>Pseudomonadota</taxon>
        <taxon>Alphaproteobacteria</taxon>
        <taxon>Sphingomonadales</taxon>
        <taxon>Sphingomonadaceae</taxon>
        <taxon>Sphingomonas</taxon>
    </lineage>
</organism>
<protein>
    <submittedName>
        <fullName evidence="2">Uncharacterized protein</fullName>
    </submittedName>
</protein>
<dbReference type="RefSeq" id="WP_140047953.1">
    <property type="nucleotide sequence ID" value="NZ_JAASQP010000001.1"/>
</dbReference>
<name>A0ABX0U001_9SPHN</name>
<accession>A0ABX0U001</accession>
<keyword evidence="1" id="KW-1133">Transmembrane helix</keyword>
<dbReference type="Proteomes" id="UP000788153">
    <property type="component" value="Unassembled WGS sequence"/>
</dbReference>
<feature type="transmembrane region" description="Helical" evidence="1">
    <location>
        <begin position="20"/>
        <end position="40"/>
    </location>
</feature>